<organism evidence="2 3">
    <name type="scientific">Diatraea saccharalis</name>
    <name type="common">sugarcane borer</name>
    <dbReference type="NCBI Taxonomy" id="40085"/>
    <lineage>
        <taxon>Eukaryota</taxon>
        <taxon>Metazoa</taxon>
        <taxon>Ecdysozoa</taxon>
        <taxon>Arthropoda</taxon>
        <taxon>Hexapoda</taxon>
        <taxon>Insecta</taxon>
        <taxon>Pterygota</taxon>
        <taxon>Neoptera</taxon>
        <taxon>Endopterygota</taxon>
        <taxon>Lepidoptera</taxon>
        <taxon>Glossata</taxon>
        <taxon>Ditrysia</taxon>
        <taxon>Pyraloidea</taxon>
        <taxon>Crambidae</taxon>
        <taxon>Crambinae</taxon>
        <taxon>Diatraea</taxon>
    </lineage>
</organism>
<evidence type="ECO:0000256" key="1">
    <source>
        <dbReference type="SAM" id="Coils"/>
    </source>
</evidence>
<feature type="coiled-coil region" evidence="1">
    <location>
        <begin position="42"/>
        <end position="90"/>
    </location>
</feature>
<name>A0A9N9WF68_9NEOP</name>
<accession>A0A9N9WF68</accession>
<dbReference type="EMBL" id="OU893333">
    <property type="protein sequence ID" value="CAG9789393.1"/>
    <property type="molecule type" value="Genomic_DNA"/>
</dbReference>
<proteinExistence type="predicted"/>
<keyword evidence="1" id="KW-0175">Coiled coil</keyword>
<dbReference type="AlphaFoldDB" id="A0A9N9WF68"/>
<dbReference type="Proteomes" id="UP001153714">
    <property type="component" value="Chromosome 2"/>
</dbReference>
<sequence length="340" mass="39606">MENVTFRVHRRKRASSLGSTGELTKLISPSNSLPDIDMNTSITMLTEKITCLETELASAKDELENLSMENRDLKMHLEKCNKKIEQYETIQSSEGFLSPIPGKKRKKPIIEIDFQETQKKKSIDSPKLLQNCKLHLDRIAELQERNKQLVTWLEDQKNKKQVVPTNKKKLKIIKWILNNKKVTRIRKSTIRKIKKIVKRNTVLEKKCCALKNIHNKLEFKINELQENITIHRNRTTKINEIDIPEADCTGVRNHSPRKNKIHILSDEIGKDLAVNITDKLTLPYRLINYLVQQGPTCELTVENNKIKPAFPDFPVPHRNARGETRLIRCIQKLPELYIYH</sequence>
<gene>
    <name evidence="2" type="ORF">DIATSA_LOCUS7131</name>
</gene>
<evidence type="ECO:0000313" key="3">
    <source>
        <dbReference type="Proteomes" id="UP001153714"/>
    </source>
</evidence>
<keyword evidence="3" id="KW-1185">Reference proteome</keyword>
<evidence type="ECO:0000313" key="2">
    <source>
        <dbReference type="EMBL" id="CAG9789393.1"/>
    </source>
</evidence>
<dbReference type="OrthoDB" id="7490061at2759"/>
<reference evidence="2" key="2">
    <citation type="submission" date="2022-10" db="EMBL/GenBank/DDBJ databases">
        <authorList>
            <consortium name="ENA_rothamsted_submissions"/>
            <consortium name="culmorum"/>
            <person name="King R."/>
        </authorList>
    </citation>
    <scope>NUCLEOTIDE SEQUENCE</scope>
</reference>
<protein>
    <submittedName>
        <fullName evidence="2">Uncharacterized protein</fullName>
    </submittedName>
</protein>
<reference evidence="2" key="1">
    <citation type="submission" date="2021-12" db="EMBL/GenBank/DDBJ databases">
        <authorList>
            <person name="King R."/>
        </authorList>
    </citation>
    <scope>NUCLEOTIDE SEQUENCE</scope>
</reference>